<dbReference type="Pfam" id="PF12998">
    <property type="entry name" value="ING"/>
    <property type="match status" value="1"/>
</dbReference>
<feature type="compositionally biased region" description="Polar residues" evidence="12">
    <location>
        <begin position="130"/>
        <end position="139"/>
    </location>
</feature>
<sequence length="280" mass="30600">MKTSSGTATKASESLAYLDDYLDTVESLPLELQRQFTLMQDLDAKAQSIMAAVGTKANEFIENVQKCTPQERIKLLQSLNEMLVESLRQGEEKVALATAAYDVVDRHVRRLDDDLQKYEDEQMIGPGRLTGTSAVNSGSAAADRKDEASKTATSTTTSSKQKASSTQDAQPPKRKKPHNDSSNNAAATTSSSKDNKGKSTTTTGSKGGKKPSSFTEMPIDPNEPLYCYCQQVSYGEMVACDNGDCEIEWFHLSCAGLKAPPRGKWYCKDCSQKSKKPQKK</sequence>
<dbReference type="PROSITE" id="PS50016">
    <property type="entry name" value="ZF_PHD_2"/>
    <property type="match status" value="1"/>
</dbReference>
<evidence type="ECO:0000256" key="9">
    <source>
        <dbReference type="PIRSR" id="PIRSR628651-51"/>
    </source>
</evidence>
<dbReference type="CDD" id="cd15505">
    <property type="entry name" value="PHD_ING"/>
    <property type="match status" value="1"/>
</dbReference>
<feature type="binding site" evidence="9">
    <location>
        <position position="227"/>
    </location>
    <ligand>
        <name>Zn(2+)</name>
        <dbReference type="ChEBI" id="CHEBI:29105"/>
        <label>1</label>
    </ligand>
</feature>
<evidence type="ECO:0000256" key="11">
    <source>
        <dbReference type="RuleBase" id="RU361213"/>
    </source>
</evidence>
<keyword evidence="3 9" id="KW-0479">Metal-binding</keyword>
<evidence type="ECO:0000313" key="15">
    <source>
        <dbReference type="Proteomes" id="UP000827284"/>
    </source>
</evidence>
<evidence type="ECO:0000259" key="13">
    <source>
        <dbReference type="PROSITE" id="PS50016"/>
    </source>
</evidence>
<keyword evidence="15" id="KW-1185">Reference proteome</keyword>
<name>A0A9P3HHN6_9FUNG</name>
<evidence type="ECO:0000313" key="14">
    <source>
        <dbReference type="EMBL" id="GJJ76608.1"/>
    </source>
</evidence>
<dbReference type="InterPro" id="IPR011011">
    <property type="entry name" value="Znf_FYVE_PHD"/>
</dbReference>
<dbReference type="InterPro" id="IPR024610">
    <property type="entry name" value="ING_N_histone-binding"/>
</dbReference>
<proteinExistence type="inferred from homology"/>
<dbReference type="PANTHER" id="PTHR10333">
    <property type="entry name" value="INHIBITOR OF GROWTH PROTEIN"/>
    <property type="match status" value="1"/>
</dbReference>
<accession>A0A9P3HHN6</accession>
<feature type="binding site" evidence="9">
    <location>
        <position position="229"/>
    </location>
    <ligand>
        <name>Zn(2+)</name>
        <dbReference type="ChEBI" id="CHEBI:29105"/>
        <label>1</label>
    </ligand>
</feature>
<keyword evidence="5 9" id="KW-0862">Zinc</keyword>
<feature type="binding site" evidence="9">
    <location>
        <position position="251"/>
    </location>
    <ligand>
        <name>Zn(2+)</name>
        <dbReference type="ChEBI" id="CHEBI:29105"/>
        <label>1</label>
    </ligand>
</feature>
<comment type="domain">
    <text evidence="11">The PHD-type zinc finger mediates the binding to H3K4me3.</text>
</comment>
<feature type="binding site" evidence="9">
    <location>
        <position position="254"/>
    </location>
    <ligand>
        <name>Zn(2+)</name>
        <dbReference type="ChEBI" id="CHEBI:29105"/>
        <label>1</label>
    </ligand>
</feature>
<dbReference type="SMART" id="SM01408">
    <property type="entry name" value="ING"/>
    <property type="match status" value="1"/>
</dbReference>
<dbReference type="Gene3D" id="6.10.140.1740">
    <property type="match status" value="1"/>
</dbReference>
<evidence type="ECO:0000256" key="8">
    <source>
        <dbReference type="PIRSR" id="PIRSR628651-50"/>
    </source>
</evidence>
<evidence type="ECO:0000256" key="4">
    <source>
        <dbReference type="ARBA" id="ARBA00022771"/>
    </source>
</evidence>
<dbReference type="InterPro" id="IPR013083">
    <property type="entry name" value="Znf_RING/FYVE/PHD"/>
</dbReference>
<feature type="binding site" evidence="9">
    <location>
        <position position="245"/>
    </location>
    <ligand>
        <name>Zn(2+)</name>
        <dbReference type="ChEBI" id="CHEBI:29105"/>
        <label>2</label>
    </ligand>
</feature>
<comment type="function">
    <text evidence="11">Component of an histone acetyltransferase complex.</text>
</comment>
<feature type="site" description="Histone H3K4me3 binding" evidence="8">
    <location>
        <position position="226"/>
    </location>
</feature>
<feature type="region of interest" description="Disordered" evidence="12">
    <location>
        <begin position="122"/>
        <end position="217"/>
    </location>
</feature>
<gene>
    <name evidence="14" type="ORF">EMPS_08967</name>
</gene>
<feature type="domain" description="PHD-type" evidence="13">
    <location>
        <begin position="224"/>
        <end position="273"/>
    </location>
</feature>
<evidence type="ECO:0000256" key="10">
    <source>
        <dbReference type="PROSITE-ProRule" id="PRU00146"/>
    </source>
</evidence>
<dbReference type="CDD" id="cd16859">
    <property type="entry name" value="ING_ING4_5"/>
    <property type="match status" value="1"/>
</dbReference>
<dbReference type="GO" id="GO:0008270">
    <property type="term" value="F:zinc ion binding"/>
    <property type="evidence" value="ECO:0007669"/>
    <property type="project" value="UniProtKB-KW"/>
</dbReference>
<dbReference type="FunFam" id="3.30.40.10:FF:000016">
    <property type="entry name" value="Inhibitor of growth protein"/>
    <property type="match status" value="1"/>
</dbReference>
<protein>
    <recommendedName>
        <fullName evidence="11">Chromatin modification-related protein</fullName>
    </recommendedName>
</protein>
<dbReference type="Proteomes" id="UP000827284">
    <property type="component" value="Unassembled WGS sequence"/>
</dbReference>
<reference evidence="14" key="2">
    <citation type="journal article" date="2022" name="Microbiol. Resour. Announc.">
        <title>Whole-Genome Sequence of Entomortierella parvispora E1425, a Mucoromycotan Fungus Associated with Burkholderiaceae-Related Endosymbiotic Bacteria.</title>
        <authorList>
            <person name="Herlambang A."/>
            <person name="Guo Y."/>
            <person name="Takashima Y."/>
            <person name="Narisawa K."/>
            <person name="Ohta H."/>
            <person name="Nishizawa T."/>
        </authorList>
    </citation>
    <scope>NUCLEOTIDE SEQUENCE</scope>
    <source>
        <strain evidence="14">E1425</strain>
    </source>
</reference>
<comment type="caution">
    <text evidence="14">The sequence shown here is derived from an EMBL/GenBank/DDBJ whole genome shotgun (WGS) entry which is preliminary data.</text>
</comment>
<dbReference type="SUPFAM" id="SSF57903">
    <property type="entry name" value="FYVE/PHD zinc finger"/>
    <property type="match status" value="1"/>
</dbReference>
<evidence type="ECO:0000256" key="7">
    <source>
        <dbReference type="ARBA" id="ARBA00023242"/>
    </source>
</evidence>
<dbReference type="OrthoDB" id="5411773at2759"/>
<dbReference type="EMBL" id="BQFW01000012">
    <property type="protein sequence ID" value="GJJ76608.1"/>
    <property type="molecule type" value="Genomic_DNA"/>
</dbReference>
<dbReference type="SMART" id="SM00249">
    <property type="entry name" value="PHD"/>
    <property type="match status" value="1"/>
</dbReference>
<evidence type="ECO:0000256" key="5">
    <source>
        <dbReference type="ARBA" id="ARBA00022833"/>
    </source>
</evidence>
<feature type="site" description="Histone H3K4me3 binding" evidence="8">
    <location>
        <position position="249"/>
    </location>
</feature>
<dbReference type="PROSITE" id="PS01359">
    <property type="entry name" value="ZF_PHD_1"/>
    <property type="match status" value="1"/>
</dbReference>
<dbReference type="GO" id="GO:0006325">
    <property type="term" value="P:chromatin organization"/>
    <property type="evidence" value="ECO:0007669"/>
    <property type="project" value="UniProtKB-KW"/>
</dbReference>
<feature type="site" description="Histone H3K4me3 binding" evidence="8">
    <location>
        <position position="237"/>
    </location>
</feature>
<dbReference type="InterPro" id="IPR019787">
    <property type="entry name" value="Znf_PHD-finger"/>
</dbReference>
<dbReference type="InterPro" id="IPR001965">
    <property type="entry name" value="Znf_PHD"/>
</dbReference>
<dbReference type="Gene3D" id="3.30.40.10">
    <property type="entry name" value="Zinc/RING finger domain, C3HC4 (zinc finger)"/>
    <property type="match status" value="1"/>
</dbReference>
<dbReference type="AlphaFoldDB" id="A0A9P3HHN6"/>
<comment type="similarity">
    <text evidence="2 11">Belongs to the ING family.</text>
</comment>
<reference evidence="14" key="1">
    <citation type="submission" date="2021-11" db="EMBL/GenBank/DDBJ databases">
        <authorList>
            <person name="Herlambang A."/>
            <person name="Guo Y."/>
            <person name="Takashima Y."/>
            <person name="Nishizawa T."/>
        </authorList>
    </citation>
    <scope>NUCLEOTIDE SEQUENCE</scope>
    <source>
        <strain evidence="14">E1425</strain>
    </source>
</reference>
<evidence type="ECO:0000256" key="6">
    <source>
        <dbReference type="ARBA" id="ARBA00022853"/>
    </source>
</evidence>
<keyword evidence="7 11" id="KW-0539">Nucleus</keyword>
<keyword evidence="4 10" id="KW-0863">Zinc-finger</keyword>
<feature type="compositionally biased region" description="Low complexity" evidence="12">
    <location>
        <begin position="150"/>
        <end position="167"/>
    </location>
</feature>
<dbReference type="InterPro" id="IPR019786">
    <property type="entry name" value="Zinc_finger_PHD-type_CS"/>
</dbReference>
<evidence type="ECO:0000256" key="12">
    <source>
        <dbReference type="SAM" id="MobiDB-lite"/>
    </source>
</evidence>
<keyword evidence="6 11" id="KW-0156">Chromatin regulator</keyword>
<feature type="binding site" evidence="9">
    <location>
        <position position="267"/>
    </location>
    <ligand>
        <name>Zn(2+)</name>
        <dbReference type="ChEBI" id="CHEBI:29105"/>
        <label>2</label>
    </ligand>
</feature>
<dbReference type="GO" id="GO:0005634">
    <property type="term" value="C:nucleus"/>
    <property type="evidence" value="ECO:0007669"/>
    <property type="project" value="UniProtKB-SubCell"/>
</dbReference>
<feature type="binding site" evidence="9">
    <location>
        <position position="270"/>
    </location>
    <ligand>
        <name>Zn(2+)</name>
        <dbReference type="ChEBI" id="CHEBI:29105"/>
        <label>2</label>
    </ligand>
</feature>
<feature type="site" description="Histone H3K4me3 binding" evidence="8">
    <location>
        <position position="241"/>
    </location>
</feature>
<feature type="binding site" evidence="9">
    <location>
        <position position="240"/>
    </location>
    <ligand>
        <name>Zn(2+)</name>
        <dbReference type="ChEBI" id="CHEBI:29105"/>
        <label>2</label>
    </ligand>
</feature>
<feature type="compositionally biased region" description="Low complexity" evidence="12">
    <location>
        <begin position="180"/>
        <end position="215"/>
    </location>
</feature>
<comment type="subcellular location">
    <subcellularLocation>
        <location evidence="1 11">Nucleus</location>
    </subcellularLocation>
</comment>
<evidence type="ECO:0000256" key="1">
    <source>
        <dbReference type="ARBA" id="ARBA00004123"/>
    </source>
</evidence>
<evidence type="ECO:0000256" key="2">
    <source>
        <dbReference type="ARBA" id="ARBA00010210"/>
    </source>
</evidence>
<comment type="subunit">
    <text evidence="11">Component of an histone acetyltransferase complex. Interacts with H3K4me3 and to a lesser extent with H3K4me2.</text>
</comment>
<evidence type="ECO:0000256" key="3">
    <source>
        <dbReference type="ARBA" id="ARBA00022723"/>
    </source>
</evidence>
<organism evidence="14 15">
    <name type="scientific">Entomortierella parvispora</name>
    <dbReference type="NCBI Taxonomy" id="205924"/>
    <lineage>
        <taxon>Eukaryota</taxon>
        <taxon>Fungi</taxon>
        <taxon>Fungi incertae sedis</taxon>
        <taxon>Mucoromycota</taxon>
        <taxon>Mortierellomycotina</taxon>
        <taxon>Mortierellomycetes</taxon>
        <taxon>Mortierellales</taxon>
        <taxon>Mortierellaceae</taxon>
        <taxon>Entomortierella</taxon>
    </lineage>
</organism>
<dbReference type="InterPro" id="IPR028651">
    <property type="entry name" value="ING_fam"/>
</dbReference>